<protein>
    <submittedName>
        <fullName evidence="10">Uncharacterized protein</fullName>
    </submittedName>
</protein>
<evidence type="ECO:0000256" key="3">
    <source>
        <dbReference type="ARBA" id="ARBA00022737"/>
    </source>
</evidence>
<evidence type="ECO:0000256" key="1">
    <source>
        <dbReference type="ARBA" id="ARBA00004167"/>
    </source>
</evidence>
<dbReference type="GO" id="GO:0043235">
    <property type="term" value="C:receptor complex"/>
    <property type="evidence" value="ECO:0007669"/>
    <property type="project" value="TreeGrafter"/>
</dbReference>
<evidence type="ECO:0000313" key="10">
    <source>
        <dbReference type="Ensembl" id="ENSLLTP00000004555.1"/>
    </source>
</evidence>
<dbReference type="PROSITE" id="PS01209">
    <property type="entry name" value="LDLRA_1"/>
    <property type="match status" value="1"/>
</dbReference>
<dbReference type="Proteomes" id="UP000694406">
    <property type="component" value="Unplaced"/>
</dbReference>
<dbReference type="PROSITE" id="PS50068">
    <property type="entry name" value="LDLRA_2"/>
    <property type="match status" value="1"/>
</dbReference>
<dbReference type="InterPro" id="IPR002172">
    <property type="entry name" value="LDrepeatLR_classA_rpt"/>
</dbReference>
<dbReference type="Ensembl" id="ENSLLTT00000004740.1">
    <property type="protein sequence ID" value="ENSLLTP00000004555.1"/>
    <property type="gene ID" value="ENSLLTG00000003451.1"/>
</dbReference>
<dbReference type="Pfam" id="PF00057">
    <property type="entry name" value="Ldl_recept_a"/>
    <property type="match status" value="2"/>
</dbReference>
<dbReference type="SUPFAM" id="SSF57424">
    <property type="entry name" value="LDL receptor-like module"/>
    <property type="match status" value="2"/>
</dbReference>
<evidence type="ECO:0000256" key="2">
    <source>
        <dbReference type="ARBA" id="ARBA00022692"/>
    </source>
</evidence>
<evidence type="ECO:0000256" key="4">
    <source>
        <dbReference type="ARBA" id="ARBA00022989"/>
    </source>
</evidence>
<dbReference type="CDD" id="cd00112">
    <property type="entry name" value="LDLa"/>
    <property type="match status" value="2"/>
</dbReference>
<keyword evidence="8" id="KW-0325">Glycoprotein</keyword>
<dbReference type="PANTHER" id="PTHR22722">
    <property type="entry name" value="LOW-DENSITY LIPOPROTEIN RECEPTOR-RELATED PROTEIN 2-RELATED"/>
    <property type="match status" value="1"/>
</dbReference>
<dbReference type="Gene3D" id="4.10.400.10">
    <property type="entry name" value="Low-density Lipoprotein Receptor"/>
    <property type="match status" value="2"/>
</dbReference>
<dbReference type="GO" id="GO:0042562">
    <property type="term" value="F:hormone binding"/>
    <property type="evidence" value="ECO:0007669"/>
    <property type="project" value="TreeGrafter"/>
</dbReference>
<keyword evidence="4" id="KW-1133">Transmembrane helix</keyword>
<dbReference type="AlphaFoldDB" id="A0A8C5RM81"/>
<keyword evidence="5" id="KW-0472">Membrane</keyword>
<evidence type="ECO:0000256" key="8">
    <source>
        <dbReference type="ARBA" id="ARBA00023180"/>
    </source>
</evidence>
<evidence type="ECO:0000256" key="7">
    <source>
        <dbReference type="ARBA" id="ARBA00023170"/>
    </source>
</evidence>
<keyword evidence="6" id="KW-1015">Disulfide bond</keyword>
<proteinExistence type="predicted"/>
<dbReference type="InterPro" id="IPR036055">
    <property type="entry name" value="LDL_receptor-like_sf"/>
</dbReference>
<accession>A0A8C5RM81</accession>
<keyword evidence="11" id="KW-1185">Reference proteome</keyword>
<keyword evidence="7" id="KW-0675">Receptor</keyword>
<evidence type="ECO:0000256" key="6">
    <source>
        <dbReference type="ARBA" id="ARBA00023157"/>
    </source>
</evidence>
<sequence>ITTSTTTAMASIVLHSTFTTKAKVVTCINEKYQCDGIQHCADGSDESSCWMPTPLCALRCDDNIRCIPESWLCDGNSDCIDEADEKNSLSLETCLALVV</sequence>
<dbReference type="GO" id="GO:0006898">
    <property type="term" value="P:receptor-mediated endocytosis"/>
    <property type="evidence" value="ECO:0007669"/>
    <property type="project" value="TreeGrafter"/>
</dbReference>
<comment type="caution">
    <text evidence="9">Lacks conserved residue(s) required for the propagation of feature annotation.</text>
</comment>
<evidence type="ECO:0000256" key="5">
    <source>
        <dbReference type="ARBA" id="ARBA00023136"/>
    </source>
</evidence>
<evidence type="ECO:0000256" key="9">
    <source>
        <dbReference type="PROSITE-ProRule" id="PRU00124"/>
    </source>
</evidence>
<dbReference type="GO" id="GO:0016324">
    <property type="term" value="C:apical plasma membrane"/>
    <property type="evidence" value="ECO:0007669"/>
    <property type="project" value="TreeGrafter"/>
</dbReference>
<reference evidence="10" key="1">
    <citation type="submission" date="2025-08" db="UniProtKB">
        <authorList>
            <consortium name="Ensembl"/>
        </authorList>
    </citation>
    <scope>IDENTIFICATION</scope>
</reference>
<reference evidence="10" key="2">
    <citation type="submission" date="2025-09" db="UniProtKB">
        <authorList>
            <consortium name="Ensembl"/>
        </authorList>
    </citation>
    <scope>IDENTIFICATION</scope>
</reference>
<evidence type="ECO:0000313" key="11">
    <source>
        <dbReference type="Proteomes" id="UP000694406"/>
    </source>
</evidence>
<dbReference type="PRINTS" id="PR00261">
    <property type="entry name" value="LDLRECEPTOR"/>
</dbReference>
<organism evidence="10 11">
    <name type="scientific">Laticauda laticaudata</name>
    <name type="common">Blue-ringed sea krait</name>
    <name type="synonym">Blue-lipped sea krait</name>
    <dbReference type="NCBI Taxonomy" id="8630"/>
    <lineage>
        <taxon>Eukaryota</taxon>
        <taxon>Metazoa</taxon>
        <taxon>Chordata</taxon>
        <taxon>Craniata</taxon>
        <taxon>Vertebrata</taxon>
        <taxon>Euteleostomi</taxon>
        <taxon>Lepidosauria</taxon>
        <taxon>Squamata</taxon>
        <taxon>Bifurcata</taxon>
        <taxon>Unidentata</taxon>
        <taxon>Episquamata</taxon>
        <taxon>Toxicofera</taxon>
        <taxon>Serpentes</taxon>
        <taxon>Colubroidea</taxon>
        <taxon>Elapidae</taxon>
        <taxon>Laticaudinae</taxon>
        <taxon>Laticauda</taxon>
    </lineage>
</organism>
<dbReference type="InterPro" id="IPR051221">
    <property type="entry name" value="LDLR-related"/>
</dbReference>
<dbReference type="SMART" id="SM00192">
    <property type="entry name" value="LDLa"/>
    <property type="match status" value="2"/>
</dbReference>
<keyword evidence="3" id="KW-0677">Repeat</keyword>
<comment type="subcellular location">
    <subcellularLocation>
        <location evidence="1">Membrane</location>
        <topology evidence="1">Single-pass membrane protein</topology>
    </subcellularLocation>
</comment>
<dbReference type="PANTHER" id="PTHR22722:SF12">
    <property type="entry name" value="EGF-LIKE DOMAIN-CONTAINING PROTEIN"/>
    <property type="match status" value="1"/>
</dbReference>
<dbReference type="InterPro" id="IPR023415">
    <property type="entry name" value="LDLR_class-A_CS"/>
</dbReference>
<keyword evidence="2" id="KW-0812">Transmembrane</keyword>
<name>A0A8C5RM81_LATLA</name>